<reference evidence="2" key="1">
    <citation type="submission" date="2021-02" db="EMBL/GenBank/DDBJ databases">
        <authorList>
            <person name="Dougan E. K."/>
            <person name="Rhodes N."/>
            <person name="Thang M."/>
            <person name="Chan C."/>
        </authorList>
    </citation>
    <scope>NUCLEOTIDE SEQUENCE</scope>
</reference>
<dbReference type="CDD" id="cd00143">
    <property type="entry name" value="PP2Cc"/>
    <property type="match status" value="1"/>
</dbReference>
<accession>A0A813HVI7</accession>
<gene>
    <name evidence="2" type="ORF">PGLA1383_LOCUS56335</name>
</gene>
<dbReference type="OMA" id="QDNRVNG"/>
<evidence type="ECO:0000313" key="3">
    <source>
        <dbReference type="Proteomes" id="UP000654075"/>
    </source>
</evidence>
<evidence type="ECO:0000259" key="1">
    <source>
        <dbReference type="PROSITE" id="PS51746"/>
    </source>
</evidence>
<dbReference type="PROSITE" id="PS51746">
    <property type="entry name" value="PPM_2"/>
    <property type="match status" value="1"/>
</dbReference>
<dbReference type="Proteomes" id="UP000654075">
    <property type="component" value="Unassembled WGS sequence"/>
</dbReference>
<dbReference type="GO" id="GO:0004722">
    <property type="term" value="F:protein serine/threonine phosphatase activity"/>
    <property type="evidence" value="ECO:0007669"/>
    <property type="project" value="InterPro"/>
</dbReference>
<name>A0A813HVI7_POLGL</name>
<dbReference type="PANTHER" id="PTHR13832">
    <property type="entry name" value="PROTEIN PHOSPHATASE 2C"/>
    <property type="match status" value="1"/>
</dbReference>
<dbReference type="OrthoDB" id="10264738at2759"/>
<dbReference type="InterPro" id="IPR036457">
    <property type="entry name" value="PPM-type-like_dom_sf"/>
</dbReference>
<dbReference type="SUPFAM" id="SSF81606">
    <property type="entry name" value="PP2C-like"/>
    <property type="match status" value="1"/>
</dbReference>
<protein>
    <recommendedName>
        <fullName evidence="1">PPM-type phosphatase domain-containing protein</fullName>
    </recommendedName>
</protein>
<dbReference type="InterPro" id="IPR015655">
    <property type="entry name" value="PP2C"/>
</dbReference>
<evidence type="ECO:0000313" key="2">
    <source>
        <dbReference type="EMBL" id="CAE8641728.1"/>
    </source>
</evidence>
<dbReference type="PANTHER" id="PTHR13832:SF840">
    <property type="entry name" value="PROTEIN PHOSPHATASE 2C 60-RELATED"/>
    <property type="match status" value="1"/>
</dbReference>
<dbReference type="AlphaFoldDB" id="A0A813HVI7"/>
<dbReference type="InterPro" id="IPR001932">
    <property type="entry name" value="PPM-type_phosphatase-like_dom"/>
</dbReference>
<comment type="caution">
    <text evidence="2">The sequence shown here is derived from an EMBL/GenBank/DDBJ whole genome shotgun (WGS) entry which is preliminary data.</text>
</comment>
<dbReference type="EMBL" id="CAJNNV010032981">
    <property type="protein sequence ID" value="CAE8641728.1"/>
    <property type="molecule type" value="Genomic_DNA"/>
</dbReference>
<organism evidence="2 3">
    <name type="scientific">Polarella glacialis</name>
    <name type="common">Dinoflagellate</name>
    <dbReference type="NCBI Taxonomy" id="89957"/>
    <lineage>
        <taxon>Eukaryota</taxon>
        <taxon>Sar</taxon>
        <taxon>Alveolata</taxon>
        <taxon>Dinophyceae</taxon>
        <taxon>Suessiales</taxon>
        <taxon>Suessiaceae</taxon>
        <taxon>Polarella</taxon>
    </lineage>
</organism>
<sequence length="334" mass="36691">MQGWRERMEDSHLAISSLGLRPPGDSPATPSNGWENTAVFAVMDGHGGEHVAQFCQRHLPIELMRERPQDAGPALVNAFHRMDELLADPSNLSELQSMSNDPLPSFKSWKVSPENVGCTAVVCCVRPDSLTVANAGDSRAVLCRWGKAIDMSEDHKPNLPGELARIQRAGGSIVEQRVAGTTHYRVNGNLNLSRSIGDLLYKQNPNLAPEDQMIACHPDIQHFWRQAGDEFMVIACDGVWDVLSSQDVCDFIRPRLGNLNDLPQRLQEGSFRLSSITEELLDTCLSPDLSQTMGLGGDNMTIVLVIFGSGQRQDSWLDASQVLVGGPSFLCPYK</sequence>
<keyword evidence="3" id="KW-1185">Reference proteome</keyword>
<dbReference type="Pfam" id="PF00481">
    <property type="entry name" value="PP2C"/>
    <property type="match status" value="1"/>
</dbReference>
<dbReference type="Gene3D" id="3.60.40.10">
    <property type="entry name" value="PPM-type phosphatase domain"/>
    <property type="match status" value="1"/>
</dbReference>
<feature type="domain" description="PPM-type phosphatase" evidence="1">
    <location>
        <begin position="1"/>
        <end position="307"/>
    </location>
</feature>
<proteinExistence type="predicted"/>
<dbReference type="SMART" id="SM00332">
    <property type="entry name" value="PP2Cc"/>
    <property type="match status" value="1"/>
</dbReference>